<dbReference type="InterPro" id="IPR007612">
    <property type="entry name" value="LOR"/>
</dbReference>
<comment type="similarity">
    <text evidence="1">Belongs to the LOR family.</text>
</comment>
<evidence type="ECO:0000256" key="1">
    <source>
        <dbReference type="ARBA" id="ARBA00005437"/>
    </source>
</evidence>
<dbReference type="InterPro" id="IPR025659">
    <property type="entry name" value="Tubby-like_C"/>
</dbReference>
<dbReference type="EMBL" id="SWLB01000024">
    <property type="protein sequence ID" value="KAF3322797.1"/>
    <property type="molecule type" value="Genomic_DNA"/>
</dbReference>
<organism evidence="2 3">
    <name type="scientific">Carex littledalei</name>
    <dbReference type="NCBI Taxonomy" id="544730"/>
    <lineage>
        <taxon>Eukaryota</taxon>
        <taxon>Viridiplantae</taxon>
        <taxon>Streptophyta</taxon>
        <taxon>Embryophyta</taxon>
        <taxon>Tracheophyta</taxon>
        <taxon>Spermatophyta</taxon>
        <taxon>Magnoliopsida</taxon>
        <taxon>Liliopsida</taxon>
        <taxon>Poales</taxon>
        <taxon>Cyperaceae</taxon>
        <taxon>Cyperoideae</taxon>
        <taxon>Cariceae</taxon>
        <taxon>Carex</taxon>
        <taxon>Carex subgen. Euthyceras</taxon>
    </lineage>
</organism>
<evidence type="ECO:0000313" key="2">
    <source>
        <dbReference type="EMBL" id="KAF3322797.1"/>
    </source>
</evidence>
<dbReference type="SUPFAM" id="SSF54518">
    <property type="entry name" value="Tubby C-terminal domain-like"/>
    <property type="match status" value="1"/>
</dbReference>
<protein>
    <submittedName>
        <fullName evidence="2">Protein LURP-one-related 11-like protein</fullName>
    </submittedName>
</protein>
<reference evidence="2" key="1">
    <citation type="submission" date="2020-01" db="EMBL/GenBank/DDBJ databases">
        <title>Genome sequence of Kobresia littledalei, the first chromosome-level genome in the family Cyperaceae.</title>
        <authorList>
            <person name="Qu G."/>
        </authorList>
    </citation>
    <scope>NUCLEOTIDE SEQUENCE</scope>
    <source>
        <strain evidence="2">C.B.Clarke</strain>
        <tissue evidence="2">Leaf</tissue>
    </source>
</reference>
<proteinExistence type="inferred from homology"/>
<dbReference type="Proteomes" id="UP000623129">
    <property type="component" value="Unassembled WGS sequence"/>
</dbReference>
<dbReference type="Gene3D" id="2.40.160.200">
    <property type="entry name" value="LURP1-related"/>
    <property type="match status" value="1"/>
</dbReference>
<sequence length="206" mass="23498">MAKVHSTLSPSVQILQFPTSSYSSYVSREREVFTICMKSLVLNSSGCAVYNSKGALVYRVDNYNCRWSGKVYLMDVRGKVLIELLKKSLLFAKWEGYRWNDTEIEANSWFKMKRACTIFKRETPFCKFWSDTGCLMNYKIDGFYNKSSCKILDTSSGLVVAEVKRKVTKSGIILGDDVLTLEVEPNIDHSLIMGLVLVYSLMNRSI</sequence>
<dbReference type="PANTHER" id="PTHR31087">
    <property type="match status" value="1"/>
</dbReference>
<name>A0A833V3W7_9POAL</name>
<dbReference type="PANTHER" id="PTHR31087:SF25">
    <property type="entry name" value="TRANSLATION INITIATION FACTOR 2B FAMILY PROTEIN, PUTATIVE, EXPRESSED-RELATED"/>
    <property type="match status" value="1"/>
</dbReference>
<dbReference type="InterPro" id="IPR038595">
    <property type="entry name" value="LOR_sf"/>
</dbReference>
<dbReference type="AlphaFoldDB" id="A0A833V3W7"/>
<comment type="caution">
    <text evidence="2">The sequence shown here is derived from an EMBL/GenBank/DDBJ whole genome shotgun (WGS) entry which is preliminary data.</text>
</comment>
<dbReference type="Pfam" id="PF04525">
    <property type="entry name" value="LOR"/>
    <property type="match status" value="1"/>
</dbReference>
<keyword evidence="3" id="KW-1185">Reference proteome</keyword>
<evidence type="ECO:0000313" key="3">
    <source>
        <dbReference type="Proteomes" id="UP000623129"/>
    </source>
</evidence>
<dbReference type="OrthoDB" id="652749at2759"/>
<accession>A0A833V3W7</accession>
<gene>
    <name evidence="2" type="ORF">FCM35_KLT12786</name>
</gene>